<name>A0A2A6EF71_PREIN</name>
<organism evidence="1 2">
    <name type="scientific">Prevotella intermedia</name>
    <dbReference type="NCBI Taxonomy" id="28131"/>
    <lineage>
        <taxon>Bacteria</taxon>
        <taxon>Pseudomonadati</taxon>
        <taxon>Bacteroidota</taxon>
        <taxon>Bacteroidia</taxon>
        <taxon>Bacteroidales</taxon>
        <taxon>Prevotellaceae</taxon>
        <taxon>Prevotella</taxon>
    </lineage>
</organism>
<gene>
    <name evidence="1" type="ORF">CLI71_07065</name>
</gene>
<reference evidence="1 2" key="1">
    <citation type="submission" date="2017-09" db="EMBL/GenBank/DDBJ databases">
        <title>Phase variable restriction modification systems are present in the genome sequences of periodontal pathogens Prevotella intermedia, Tannerella forsythia and Porphyromonas gingivalis.</title>
        <authorList>
            <person name="Haigh R.D."/>
            <person name="Crawford L."/>
            <person name="Ralph J."/>
            <person name="Wanford J."/>
            <person name="Vartoukian S.R."/>
            <person name="Hijazib K."/>
            <person name="Wade W."/>
            <person name="Oggioni M.R."/>
        </authorList>
    </citation>
    <scope>NUCLEOTIDE SEQUENCE [LARGE SCALE GENOMIC DNA]</scope>
    <source>
        <strain evidence="1 2">WW2834</strain>
    </source>
</reference>
<evidence type="ECO:0000313" key="2">
    <source>
        <dbReference type="Proteomes" id="UP000219058"/>
    </source>
</evidence>
<dbReference type="Proteomes" id="UP000219058">
    <property type="component" value="Unassembled WGS sequence"/>
</dbReference>
<protein>
    <submittedName>
        <fullName evidence="1">Uncharacterized protein</fullName>
    </submittedName>
</protein>
<dbReference type="EMBL" id="NSLY01000016">
    <property type="protein sequence ID" value="PDP60180.1"/>
    <property type="molecule type" value="Genomic_DNA"/>
</dbReference>
<evidence type="ECO:0000313" key="1">
    <source>
        <dbReference type="EMBL" id="PDP60180.1"/>
    </source>
</evidence>
<dbReference type="AlphaFoldDB" id="A0A2A6EF71"/>
<accession>A0A2A6EF71</accession>
<sequence>MVRLQIYKLKNDMANRKPIKLKKGAKKKLAAILGVSEPTIYNAMHWKCDSDMQNMVRQKARELGFVKQF</sequence>
<proteinExistence type="predicted"/>
<comment type="caution">
    <text evidence="1">The sequence shown here is derived from an EMBL/GenBank/DDBJ whole genome shotgun (WGS) entry which is preliminary data.</text>
</comment>